<name>A0A4P7NKW4_PYROR</name>
<reference evidence="1 2" key="1">
    <citation type="journal article" date="2019" name="Mol. Biol. Evol.">
        <title>Blast fungal genomes show frequent chromosomal changes, gene gains and losses, and effector gene turnover.</title>
        <authorList>
            <person name="Gomez Luciano L.B."/>
            <person name="Jason Tsai I."/>
            <person name="Chuma I."/>
            <person name="Tosa Y."/>
            <person name="Chen Y.H."/>
            <person name="Li J.Y."/>
            <person name="Li M.Y."/>
            <person name="Jade Lu M.Y."/>
            <person name="Nakayashiki H."/>
            <person name="Li W.H."/>
        </authorList>
    </citation>
    <scope>NUCLEOTIDE SEQUENCE [LARGE SCALE GENOMIC DNA]</scope>
    <source>
        <strain evidence="1">MZ5-1-6</strain>
    </source>
</reference>
<sequence>MLASSLFYGVLAAVATAVTAQTTEGLSTTTSTSTMTRTVTITQCNPSITNCPGRNTSSTTAAAPTTIVSSANLTSAMPTPSKNSTGYVQPTLSPKTSTAGVVLPSTAPQPPVATVPPTAAGTSVFVQSGLMLGVLGAGIAILA</sequence>
<organism evidence="1 2">
    <name type="scientific">Pyricularia oryzae</name>
    <name type="common">Rice blast fungus</name>
    <name type="synonym">Magnaporthe oryzae</name>
    <dbReference type="NCBI Taxonomy" id="318829"/>
    <lineage>
        <taxon>Eukaryota</taxon>
        <taxon>Fungi</taxon>
        <taxon>Dikarya</taxon>
        <taxon>Ascomycota</taxon>
        <taxon>Pezizomycotina</taxon>
        <taxon>Sordariomycetes</taxon>
        <taxon>Sordariomycetidae</taxon>
        <taxon>Magnaporthales</taxon>
        <taxon>Pyriculariaceae</taxon>
        <taxon>Pyricularia</taxon>
    </lineage>
</organism>
<dbReference type="EMBL" id="CP034208">
    <property type="protein sequence ID" value="QBZ62754.1"/>
    <property type="molecule type" value="Genomic_DNA"/>
</dbReference>
<accession>A0A4P7NKW4</accession>
<dbReference type="Proteomes" id="UP000294847">
    <property type="component" value="Chromosome 5"/>
</dbReference>
<protein>
    <submittedName>
        <fullName evidence="1">Uncharacterized protein</fullName>
    </submittedName>
</protein>
<dbReference type="VEuPathDB" id="FungiDB:M_BR32_EuGene_00022841"/>
<evidence type="ECO:0000313" key="1">
    <source>
        <dbReference type="EMBL" id="QBZ62754.1"/>
    </source>
</evidence>
<gene>
    <name evidence="1" type="ORF">PoMZ_11641</name>
</gene>
<dbReference type="AlphaFoldDB" id="A0A4P7NKW4"/>
<evidence type="ECO:0000313" key="2">
    <source>
        <dbReference type="Proteomes" id="UP000294847"/>
    </source>
</evidence>
<proteinExistence type="predicted"/>
<dbReference type="OMA" id="NTACPLY"/>